<keyword evidence="2" id="KW-1185">Reference proteome</keyword>
<dbReference type="NCBIfam" id="TIGR03696">
    <property type="entry name" value="Rhs_assc_core"/>
    <property type="match status" value="1"/>
</dbReference>
<sequence>MYFDDLRITHTKGQILQEDHYYPFGATISALSSSAPLSKPNRYKLSGNEEQVDFDWNVYDFNARIYDPQLGLFLHTDPLADVQESWTPYHYNYGNPMRFIDPTGLYSTEEWKKDNGISDDDMVTVYEASENENEPDDWIKNLLSGEYVWDNSVKGDGDTPDGFKYIGKSIRDVKNDFDEGTSWFNFWSKPNINSKGWPGEILPEQRNAAGRLKDEIEGSPMIIRVAGGALYDVADNFYISFLQLGGNRYSLEGYGMSNNEVTDAGVNTFVTAIPYSRAARVEKLNAASFSSMLKGTILNKWLYRTGNNIRGKVNQAFNYVYSRQIDYSIKVVVGATGANN</sequence>
<name>A0ABQ3ICQ2_9BACT</name>
<accession>A0ABQ3ICQ2</accession>
<dbReference type="PANTHER" id="PTHR32305">
    <property type="match status" value="1"/>
</dbReference>
<evidence type="ECO:0008006" key="3">
    <source>
        <dbReference type="Google" id="ProtNLM"/>
    </source>
</evidence>
<protein>
    <recommendedName>
        <fullName evidence="3">RHS repeat-associated core domain-containing protein</fullName>
    </recommendedName>
</protein>
<dbReference type="EMBL" id="BNAG01000007">
    <property type="protein sequence ID" value="GHE75868.1"/>
    <property type="molecule type" value="Genomic_DNA"/>
</dbReference>
<dbReference type="Gene3D" id="2.180.10.10">
    <property type="entry name" value="RHS repeat-associated core"/>
    <property type="match status" value="1"/>
</dbReference>
<organism evidence="1 2">
    <name type="scientific">Roseivirga thermotolerans</name>
    <dbReference type="NCBI Taxonomy" id="1758176"/>
    <lineage>
        <taxon>Bacteria</taxon>
        <taxon>Pseudomonadati</taxon>
        <taxon>Bacteroidota</taxon>
        <taxon>Cytophagia</taxon>
        <taxon>Cytophagales</taxon>
        <taxon>Roseivirgaceae</taxon>
        <taxon>Roseivirga</taxon>
    </lineage>
</organism>
<gene>
    <name evidence="1" type="ORF">GCM10011340_35890</name>
</gene>
<proteinExistence type="predicted"/>
<evidence type="ECO:0000313" key="1">
    <source>
        <dbReference type="EMBL" id="GHE75868.1"/>
    </source>
</evidence>
<dbReference type="InterPro" id="IPR022385">
    <property type="entry name" value="Rhs_assc_core"/>
</dbReference>
<dbReference type="PANTHER" id="PTHR32305:SF15">
    <property type="entry name" value="PROTEIN RHSA-RELATED"/>
    <property type="match status" value="1"/>
</dbReference>
<evidence type="ECO:0000313" key="2">
    <source>
        <dbReference type="Proteomes" id="UP000658258"/>
    </source>
</evidence>
<comment type="caution">
    <text evidence="1">The sequence shown here is derived from an EMBL/GenBank/DDBJ whole genome shotgun (WGS) entry which is preliminary data.</text>
</comment>
<reference evidence="2" key="1">
    <citation type="journal article" date="2019" name="Int. J. Syst. Evol. Microbiol.">
        <title>The Global Catalogue of Microorganisms (GCM) 10K type strain sequencing project: providing services to taxonomists for standard genome sequencing and annotation.</title>
        <authorList>
            <consortium name="The Broad Institute Genomics Platform"/>
            <consortium name="The Broad Institute Genome Sequencing Center for Infectious Disease"/>
            <person name="Wu L."/>
            <person name="Ma J."/>
        </authorList>
    </citation>
    <scope>NUCLEOTIDE SEQUENCE [LARGE SCALE GENOMIC DNA]</scope>
    <source>
        <strain evidence="2">CGMCC 1.15111</strain>
    </source>
</reference>
<dbReference type="InterPro" id="IPR050708">
    <property type="entry name" value="T6SS_VgrG/RHS"/>
</dbReference>
<dbReference type="Proteomes" id="UP000658258">
    <property type="component" value="Unassembled WGS sequence"/>
</dbReference>